<organism evidence="8 9">
    <name type="scientific">Owenia fusiformis</name>
    <name type="common">Polychaete worm</name>
    <dbReference type="NCBI Taxonomy" id="6347"/>
    <lineage>
        <taxon>Eukaryota</taxon>
        <taxon>Metazoa</taxon>
        <taxon>Spiralia</taxon>
        <taxon>Lophotrochozoa</taxon>
        <taxon>Annelida</taxon>
        <taxon>Polychaeta</taxon>
        <taxon>Sedentaria</taxon>
        <taxon>Canalipalpata</taxon>
        <taxon>Sabellida</taxon>
        <taxon>Oweniida</taxon>
        <taxon>Oweniidae</taxon>
        <taxon>Owenia</taxon>
    </lineage>
</organism>
<feature type="compositionally biased region" description="Basic and acidic residues" evidence="6">
    <location>
        <begin position="64"/>
        <end position="92"/>
    </location>
</feature>
<dbReference type="EMBL" id="CAIIXF020000010">
    <property type="protein sequence ID" value="CAH1796237.1"/>
    <property type="molecule type" value="Genomic_DNA"/>
</dbReference>
<dbReference type="Proteomes" id="UP000749559">
    <property type="component" value="Unassembled WGS sequence"/>
</dbReference>
<dbReference type="InterPro" id="IPR052876">
    <property type="entry name" value="Insect_Hormone_Regulators"/>
</dbReference>
<dbReference type="PANTHER" id="PTHR39940:SF1">
    <property type="entry name" value="PROTHORACICOTROPIC HORMONE, ISOFORM F"/>
    <property type="match status" value="1"/>
</dbReference>
<dbReference type="OrthoDB" id="6159300at2759"/>
<feature type="region of interest" description="Disordered" evidence="6">
    <location>
        <begin position="130"/>
        <end position="158"/>
    </location>
</feature>
<comment type="subcellular location">
    <subcellularLocation>
        <location evidence="1">Secreted</location>
    </subcellularLocation>
</comment>
<evidence type="ECO:0000256" key="1">
    <source>
        <dbReference type="ARBA" id="ARBA00004613"/>
    </source>
</evidence>
<accession>A0A8J1TW28</accession>
<keyword evidence="9" id="KW-1185">Reference proteome</keyword>
<dbReference type="Gene3D" id="2.10.90.10">
    <property type="entry name" value="Cystine-knot cytokines"/>
    <property type="match status" value="1"/>
</dbReference>
<keyword evidence="3" id="KW-0217">Developmental protein</keyword>
<keyword evidence="5 7" id="KW-0732">Signal</keyword>
<name>A0A8J1TW28_OWEFU</name>
<dbReference type="PANTHER" id="PTHR39940">
    <property type="entry name" value="PROTHORACICOTROPIC HORMONE, ISOFORM F"/>
    <property type="match status" value="1"/>
</dbReference>
<gene>
    <name evidence="8" type="ORF">OFUS_LOCUS20671</name>
</gene>
<evidence type="ECO:0000256" key="2">
    <source>
        <dbReference type="ARBA" id="ARBA00007480"/>
    </source>
</evidence>
<evidence type="ECO:0000256" key="7">
    <source>
        <dbReference type="SAM" id="SignalP"/>
    </source>
</evidence>
<dbReference type="Pfam" id="PF05806">
    <property type="entry name" value="Noggin"/>
    <property type="match status" value="1"/>
</dbReference>
<evidence type="ECO:0000256" key="4">
    <source>
        <dbReference type="ARBA" id="ARBA00022525"/>
    </source>
</evidence>
<dbReference type="InterPro" id="IPR008717">
    <property type="entry name" value="Noggin"/>
</dbReference>
<comment type="similarity">
    <text evidence="2">Belongs to the noggin family.</text>
</comment>
<evidence type="ECO:0000313" key="8">
    <source>
        <dbReference type="EMBL" id="CAH1796237.1"/>
    </source>
</evidence>
<feature type="region of interest" description="Disordered" evidence="6">
    <location>
        <begin position="48"/>
        <end position="93"/>
    </location>
</feature>
<evidence type="ECO:0000256" key="5">
    <source>
        <dbReference type="ARBA" id="ARBA00022729"/>
    </source>
</evidence>
<evidence type="ECO:0000313" key="9">
    <source>
        <dbReference type="Proteomes" id="UP000749559"/>
    </source>
</evidence>
<sequence length="276" mass="31936">MLGGLSKECPVFFIVAFLSQLQVLLASQVSLNQIRQTHDQLSKYATKNFQIPPLEDSNTQNSPPDHDEKINFEVREPKNEHRSEDSDIKHDFIGPVDGQIRKKRTTSGCPDPTRDTLHSILGQSFNPSIMVDRRSDLPTGTLPPTEYRPYSNNPKRSSRKNLLLDLAHNLGRSKRSRRGQTDPFSAALPLPWECESLEVWRDLGTDYYPRYIREYECMSNQNCWYGHYKCKPKYYKAKVLRRNTERCAPDMSLPAEIRNNWLLRDIGIAIYCECGR</sequence>
<evidence type="ECO:0000256" key="6">
    <source>
        <dbReference type="SAM" id="MobiDB-lite"/>
    </source>
</evidence>
<feature type="chain" id="PRO_5043411637" evidence="7">
    <location>
        <begin position="27"/>
        <end position="276"/>
    </location>
</feature>
<protein>
    <submittedName>
        <fullName evidence="8">Uncharacterized protein</fullName>
    </submittedName>
</protein>
<evidence type="ECO:0000256" key="3">
    <source>
        <dbReference type="ARBA" id="ARBA00022473"/>
    </source>
</evidence>
<proteinExistence type="inferred from homology"/>
<dbReference type="AlphaFoldDB" id="A0A8J1TW28"/>
<reference evidence="8" key="1">
    <citation type="submission" date="2022-03" db="EMBL/GenBank/DDBJ databases">
        <authorList>
            <person name="Martin C."/>
        </authorList>
    </citation>
    <scope>NUCLEOTIDE SEQUENCE</scope>
</reference>
<dbReference type="GO" id="GO:0005576">
    <property type="term" value="C:extracellular region"/>
    <property type="evidence" value="ECO:0007669"/>
    <property type="project" value="UniProtKB-SubCell"/>
</dbReference>
<keyword evidence="4" id="KW-0964">Secreted</keyword>
<dbReference type="SUPFAM" id="SSF57501">
    <property type="entry name" value="Cystine-knot cytokines"/>
    <property type="match status" value="1"/>
</dbReference>
<dbReference type="GO" id="GO:0005102">
    <property type="term" value="F:signaling receptor binding"/>
    <property type="evidence" value="ECO:0007669"/>
    <property type="project" value="TreeGrafter"/>
</dbReference>
<feature type="signal peptide" evidence="7">
    <location>
        <begin position="1"/>
        <end position="26"/>
    </location>
</feature>
<comment type="caution">
    <text evidence="8">The sequence shown here is derived from an EMBL/GenBank/DDBJ whole genome shotgun (WGS) entry which is preliminary data.</text>
</comment>
<dbReference type="InterPro" id="IPR029034">
    <property type="entry name" value="Cystine-knot_cytokine"/>
</dbReference>